<dbReference type="GO" id="GO:0005737">
    <property type="term" value="C:cytoplasm"/>
    <property type="evidence" value="ECO:0007669"/>
    <property type="project" value="TreeGrafter"/>
</dbReference>
<keyword evidence="1 5" id="KW-0436">Ligase</keyword>
<dbReference type="InterPro" id="IPR045864">
    <property type="entry name" value="aa-tRNA-synth_II/BPL/LPL"/>
</dbReference>
<dbReference type="Pfam" id="PF03099">
    <property type="entry name" value="BPL_LplA_LipB"/>
    <property type="match status" value="1"/>
</dbReference>
<protein>
    <recommendedName>
        <fullName evidence="3">biotin--[biotin carboxyl-carrier protein] ligase</fullName>
        <ecNumber evidence="3">6.3.4.15</ecNumber>
    </recommendedName>
</protein>
<name>A0A4R7I2P8_9ACTN</name>
<dbReference type="CDD" id="cd16442">
    <property type="entry name" value="BPL"/>
    <property type="match status" value="1"/>
</dbReference>
<dbReference type="SUPFAM" id="SSF55681">
    <property type="entry name" value="Class II aaRS and biotin synthetases"/>
    <property type="match status" value="1"/>
</dbReference>
<dbReference type="EC" id="6.3.4.15" evidence="3"/>
<dbReference type="RefSeq" id="WP_166657612.1">
    <property type="nucleotide sequence ID" value="NZ_SOAU01000001.1"/>
</dbReference>
<organism evidence="5 6">
    <name type="scientific">Ilumatobacter fluminis</name>
    <dbReference type="NCBI Taxonomy" id="467091"/>
    <lineage>
        <taxon>Bacteria</taxon>
        <taxon>Bacillati</taxon>
        <taxon>Actinomycetota</taxon>
        <taxon>Acidimicrobiia</taxon>
        <taxon>Acidimicrobiales</taxon>
        <taxon>Ilumatobacteraceae</taxon>
        <taxon>Ilumatobacter</taxon>
    </lineage>
</organism>
<comment type="caution">
    <text evidence="5">The sequence shown here is derived from an EMBL/GenBank/DDBJ whole genome shotgun (WGS) entry which is preliminary data.</text>
</comment>
<evidence type="ECO:0000313" key="5">
    <source>
        <dbReference type="EMBL" id="TDT17500.1"/>
    </source>
</evidence>
<dbReference type="InterPro" id="IPR004143">
    <property type="entry name" value="BPL_LPL_catalytic"/>
</dbReference>
<evidence type="ECO:0000259" key="4">
    <source>
        <dbReference type="PROSITE" id="PS51733"/>
    </source>
</evidence>
<reference evidence="5 6" key="1">
    <citation type="submission" date="2019-03" db="EMBL/GenBank/DDBJ databases">
        <title>Sequencing the genomes of 1000 actinobacteria strains.</title>
        <authorList>
            <person name="Klenk H.-P."/>
        </authorList>
    </citation>
    <scope>NUCLEOTIDE SEQUENCE [LARGE SCALE GENOMIC DNA]</scope>
    <source>
        <strain evidence="5 6">DSM 18936</strain>
    </source>
</reference>
<feature type="domain" description="BPL/LPL catalytic" evidence="4">
    <location>
        <begin position="9"/>
        <end position="184"/>
    </location>
</feature>
<evidence type="ECO:0000256" key="3">
    <source>
        <dbReference type="ARBA" id="ARBA00024227"/>
    </source>
</evidence>
<evidence type="ECO:0000256" key="2">
    <source>
        <dbReference type="ARBA" id="ARBA00023267"/>
    </source>
</evidence>
<keyword evidence="6" id="KW-1185">Reference proteome</keyword>
<sequence length="232" mass="24531">MSTADHFRSDPGAAAWTIRSVPETGSTNTDLLAEAGTAPDRTVLRTGHQTAGKGRLDRKWDAPPGANLLVSLLFREASDPGELVRRVGLAVARAARAETGVDARLKWPNDVVVDGQKLAGVLAQRAENGAVVVGTGVNLGWAPEGAVRLGDIDPGTFLLSVLTAFDELPADIGDTYRAELATLGQRVRVIRPADELVGTAIEVDDDGRLIVVDECAISHHVDVGDIVHLRPD</sequence>
<proteinExistence type="predicted"/>
<dbReference type="GO" id="GO:0004077">
    <property type="term" value="F:biotin--[biotin carboxyl-carrier protein] ligase activity"/>
    <property type="evidence" value="ECO:0007669"/>
    <property type="project" value="UniProtKB-EC"/>
</dbReference>
<dbReference type="PANTHER" id="PTHR12835">
    <property type="entry name" value="BIOTIN PROTEIN LIGASE"/>
    <property type="match status" value="1"/>
</dbReference>
<accession>A0A4R7I2P8</accession>
<dbReference type="Gene3D" id="2.30.30.100">
    <property type="match status" value="1"/>
</dbReference>
<dbReference type="Proteomes" id="UP000294558">
    <property type="component" value="Unassembled WGS sequence"/>
</dbReference>
<dbReference type="InterPro" id="IPR004408">
    <property type="entry name" value="Biotin_CoA_COase_ligase"/>
</dbReference>
<dbReference type="PANTHER" id="PTHR12835:SF5">
    <property type="entry name" value="BIOTIN--PROTEIN LIGASE"/>
    <property type="match status" value="1"/>
</dbReference>
<dbReference type="PROSITE" id="PS51733">
    <property type="entry name" value="BPL_LPL_CATALYTIC"/>
    <property type="match status" value="1"/>
</dbReference>
<dbReference type="Gene3D" id="3.30.930.10">
    <property type="entry name" value="Bira Bifunctional Protein, Domain 2"/>
    <property type="match status" value="1"/>
</dbReference>
<dbReference type="InterPro" id="IPR003142">
    <property type="entry name" value="BPL_C"/>
</dbReference>
<dbReference type="Pfam" id="PF02237">
    <property type="entry name" value="BPL_C"/>
    <property type="match status" value="1"/>
</dbReference>
<dbReference type="AlphaFoldDB" id="A0A4R7I2P8"/>
<keyword evidence="2" id="KW-0092">Biotin</keyword>
<evidence type="ECO:0000256" key="1">
    <source>
        <dbReference type="ARBA" id="ARBA00022598"/>
    </source>
</evidence>
<gene>
    <name evidence="5" type="ORF">BDK89_3110</name>
</gene>
<dbReference type="EMBL" id="SOAU01000001">
    <property type="protein sequence ID" value="TDT17500.1"/>
    <property type="molecule type" value="Genomic_DNA"/>
</dbReference>
<evidence type="ECO:0000313" key="6">
    <source>
        <dbReference type="Proteomes" id="UP000294558"/>
    </source>
</evidence>